<feature type="domain" description="ABC-type uncharacterised transport system" evidence="2">
    <location>
        <begin position="435"/>
        <end position="735"/>
    </location>
</feature>
<dbReference type="InterPro" id="IPR019196">
    <property type="entry name" value="ABC_transp_unknown"/>
</dbReference>
<evidence type="ECO:0000259" key="3">
    <source>
        <dbReference type="Pfam" id="PF23357"/>
    </source>
</evidence>
<feature type="transmembrane region" description="Helical" evidence="1">
    <location>
        <begin position="163"/>
        <end position="181"/>
    </location>
</feature>
<evidence type="ECO:0000259" key="2">
    <source>
        <dbReference type="Pfam" id="PF09822"/>
    </source>
</evidence>
<dbReference type="Proteomes" id="UP000616201">
    <property type="component" value="Unassembled WGS sequence"/>
</dbReference>
<feature type="domain" description="DUF7088" evidence="3">
    <location>
        <begin position="277"/>
        <end position="385"/>
    </location>
</feature>
<sequence length="803" mass="89862">MFSIYKRETASYFNSLIGYLAIGIFLIVTGLVTWVFPDTSILDAGFASLEGFFSISPYLFMFLIPAISMRTIAGEKADGTYELLLSRPVEIKKIILAKFFACVTITALAILPTCIYAISIYLLANPVGNIDLGATIGSYIGLLLLSFSFVAIGIFCSSLTKNSILAFLTAVFVSFIFYDGFNSISQLSIFTDSSEQVKELGIQEHYNAISRGVLTVRDFIYFLSITSFFLLLSVGHLNRKFQKRKKTLLTYAGVIIVLIVLNCFVAPQLTNRIDFTQDKRYTLSNTTKNTIKEIDDDIYITLFLDGNLPSGFNRLKNSAIDMIADLRSYSDGKVKYNVINPLEGSQQEQQEFTTALTERGLYPTNLNVKSEDGFSQKLIFPWAIVGNAEHEIAVNLLQNKTGLDPNEVLNNSVQNLEYAFISSIKKVTAKEVPFIGFTEGHGEPTDLELYDAMQSLMGGNQVGRVNLDSTTYESLKQLSVLFVVKPLEKFSESDKYKIDYFVRNGGKVVWALDQVNASLDNLRVTGSQSIIGRDLNLDDLLFLYGARFNYNLVADLNCSQIPITMAGATGQSQIELAPWYFFPILMPTSQNPIVKNLDGIRTEFIGTLDTIANAEIKKEIVLSSSPFTRIINTPNSISLQMVEEQPDPKTFRTAPAPVAMTLSGKFPYLFKDRPTPVGISEAVDLSATSQESKMFLIADGDWLINQVNAKDQSPYPLGWDRYSEQQFANKILLENVVDYLLNDESLIQLRNREIKLRLLNASVVKSEKVKWQVINVLFPIVVLVLFGLIQHYLRKRKFGKKTA</sequence>
<dbReference type="AlphaFoldDB" id="A0A928YR04"/>
<keyword evidence="1" id="KW-1133">Transmembrane helix</keyword>
<name>A0A928YR04_9SPHI</name>
<organism evidence="4 5">
    <name type="scientific">Sphingobacterium hungaricum</name>
    <dbReference type="NCBI Taxonomy" id="2082723"/>
    <lineage>
        <taxon>Bacteria</taxon>
        <taxon>Pseudomonadati</taxon>
        <taxon>Bacteroidota</taxon>
        <taxon>Sphingobacteriia</taxon>
        <taxon>Sphingobacteriales</taxon>
        <taxon>Sphingobacteriaceae</taxon>
        <taxon>Sphingobacterium</taxon>
    </lineage>
</organism>
<feature type="transmembrane region" description="Helical" evidence="1">
    <location>
        <begin position="55"/>
        <end position="73"/>
    </location>
</feature>
<feature type="transmembrane region" description="Helical" evidence="1">
    <location>
        <begin position="94"/>
        <end position="124"/>
    </location>
</feature>
<evidence type="ECO:0000256" key="1">
    <source>
        <dbReference type="SAM" id="Phobius"/>
    </source>
</evidence>
<feature type="transmembrane region" description="Helical" evidence="1">
    <location>
        <begin position="136"/>
        <end position="156"/>
    </location>
</feature>
<keyword evidence="1" id="KW-0812">Transmembrane</keyword>
<protein>
    <submittedName>
        <fullName evidence="4">Gliding motility-associated ABC transporter substrate-binding protein GldG</fullName>
    </submittedName>
</protein>
<dbReference type="Pfam" id="PF12679">
    <property type="entry name" value="ABC2_membrane_2"/>
    <property type="match status" value="1"/>
</dbReference>
<reference evidence="4" key="1">
    <citation type="submission" date="2018-02" db="EMBL/GenBank/DDBJ databases">
        <authorList>
            <person name="Vasarhelyi B.M."/>
            <person name="Deshmukh S."/>
            <person name="Balint B."/>
            <person name="Kukolya J."/>
        </authorList>
    </citation>
    <scope>NUCLEOTIDE SEQUENCE</scope>
    <source>
        <strain evidence="4">KB22</strain>
    </source>
</reference>
<feature type="transmembrane region" description="Helical" evidence="1">
    <location>
        <begin position="12"/>
        <end position="35"/>
    </location>
</feature>
<dbReference type="InterPro" id="IPR019860">
    <property type="entry name" value="Motility-assoc_ABC_perm_GldF"/>
</dbReference>
<dbReference type="Pfam" id="PF23357">
    <property type="entry name" value="DUF7088"/>
    <property type="match status" value="1"/>
</dbReference>
<dbReference type="NCBIfam" id="TIGR03521">
    <property type="entry name" value="GldG"/>
    <property type="match status" value="1"/>
</dbReference>
<keyword evidence="5" id="KW-1185">Reference proteome</keyword>
<keyword evidence="1" id="KW-0472">Membrane</keyword>
<dbReference type="GO" id="GO:0005886">
    <property type="term" value="C:plasma membrane"/>
    <property type="evidence" value="ECO:0007669"/>
    <property type="project" value="UniProtKB-SubCell"/>
</dbReference>
<evidence type="ECO:0000313" key="4">
    <source>
        <dbReference type="EMBL" id="MBE8712858.1"/>
    </source>
</evidence>
<dbReference type="InterPro" id="IPR055396">
    <property type="entry name" value="DUF7088"/>
</dbReference>
<dbReference type="PANTHER" id="PTHR43471">
    <property type="entry name" value="ABC TRANSPORTER PERMEASE"/>
    <property type="match status" value="1"/>
</dbReference>
<proteinExistence type="predicted"/>
<feature type="transmembrane region" description="Helical" evidence="1">
    <location>
        <begin position="249"/>
        <end position="269"/>
    </location>
</feature>
<dbReference type="GO" id="GO:0140359">
    <property type="term" value="F:ABC-type transporter activity"/>
    <property type="evidence" value="ECO:0007669"/>
    <property type="project" value="InterPro"/>
</dbReference>
<feature type="transmembrane region" description="Helical" evidence="1">
    <location>
        <begin position="771"/>
        <end position="793"/>
    </location>
</feature>
<comment type="caution">
    <text evidence="4">The sequence shown here is derived from an EMBL/GenBank/DDBJ whole genome shotgun (WGS) entry which is preliminary data.</text>
</comment>
<accession>A0A928YR04</accession>
<dbReference type="NCBIfam" id="TIGR03518">
    <property type="entry name" value="ABC_perm_GldF"/>
    <property type="match status" value="1"/>
</dbReference>
<dbReference type="InterPro" id="IPR019863">
    <property type="entry name" value="Motility-assoc_ABC-rel_GldG"/>
</dbReference>
<dbReference type="EMBL" id="PRDK01000003">
    <property type="protein sequence ID" value="MBE8712858.1"/>
    <property type="molecule type" value="Genomic_DNA"/>
</dbReference>
<evidence type="ECO:0000313" key="5">
    <source>
        <dbReference type="Proteomes" id="UP000616201"/>
    </source>
</evidence>
<dbReference type="RefSeq" id="WP_196935866.1">
    <property type="nucleotide sequence ID" value="NZ_MU158698.1"/>
</dbReference>
<gene>
    <name evidence="4" type="ORF">C4F49_04095</name>
</gene>
<dbReference type="Pfam" id="PF09822">
    <property type="entry name" value="ABC_transp_aux"/>
    <property type="match status" value="1"/>
</dbReference>
<feature type="transmembrane region" description="Helical" evidence="1">
    <location>
        <begin position="219"/>
        <end position="237"/>
    </location>
</feature>